<dbReference type="PANTHER" id="PTHR20842:SF0">
    <property type="entry name" value="ALPHA-ASPARTYL DIPEPTIDASE"/>
    <property type="match status" value="1"/>
</dbReference>
<evidence type="ECO:0000313" key="5">
    <source>
        <dbReference type="EMBL" id="MBA2176675.1"/>
    </source>
</evidence>
<name>A0A838CY11_9BACI</name>
<protein>
    <submittedName>
        <fullName evidence="5">Peptidase E</fullName>
    </submittedName>
</protein>
<keyword evidence="3" id="KW-0378">Hydrolase</keyword>
<dbReference type="Gene3D" id="3.40.50.880">
    <property type="match status" value="1"/>
</dbReference>
<dbReference type="Pfam" id="PF03575">
    <property type="entry name" value="Peptidase_S51"/>
    <property type="match status" value="1"/>
</dbReference>
<dbReference type="CDD" id="cd03146">
    <property type="entry name" value="GAT1_Peptidase_E"/>
    <property type="match status" value="1"/>
</dbReference>
<dbReference type="GO" id="GO:0008236">
    <property type="term" value="F:serine-type peptidase activity"/>
    <property type="evidence" value="ECO:0007669"/>
    <property type="project" value="UniProtKB-KW"/>
</dbReference>
<evidence type="ECO:0000256" key="1">
    <source>
        <dbReference type="ARBA" id="ARBA00006534"/>
    </source>
</evidence>
<dbReference type="SUPFAM" id="SSF52317">
    <property type="entry name" value="Class I glutamine amidotransferase-like"/>
    <property type="match status" value="1"/>
</dbReference>
<evidence type="ECO:0000256" key="4">
    <source>
        <dbReference type="ARBA" id="ARBA00022825"/>
    </source>
</evidence>
<dbReference type="PANTHER" id="PTHR20842">
    <property type="entry name" value="PROTEASE S51 ALPHA-ASPARTYL DIPEPTIDASE"/>
    <property type="match status" value="1"/>
</dbReference>
<reference evidence="5 6" key="1">
    <citation type="journal article" date="2004" name="Extremophiles">
        <title>Halobacillus locisalis sp. nov., a halophilic bacterium isolated from a marine solar saltern of the Yellow Sea in Korea.</title>
        <authorList>
            <person name="Yoon J.H."/>
            <person name="Kang K.H."/>
            <person name="Oh T.K."/>
            <person name="Park Y.H."/>
        </authorList>
    </citation>
    <scope>NUCLEOTIDE SEQUENCE [LARGE SCALE GENOMIC DNA]</scope>
    <source>
        <strain evidence="5 6">KCTC 3788</strain>
    </source>
</reference>
<dbReference type="GO" id="GO:0006508">
    <property type="term" value="P:proteolysis"/>
    <property type="evidence" value="ECO:0007669"/>
    <property type="project" value="UniProtKB-KW"/>
</dbReference>
<evidence type="ECO:0000256" key="2">
    <source>
        <dbReference type="ARBA" id="ARBA00022670"/>
    </source>
</evidence>
<gene>
    <name evidence="5" type="ORF">H0266_17440</name>
</gene>
<keyword evidence="6" id="KW-1185">Reference proteome</keyword>
<dbReference type="InterPro" id="IPR029062">
    <property type="entry name" value="Class_I_gatase-like"/>
</dbReference>
<dbReference type="Proteomes" id="UP000571017">
    <property type="component" value="Unassembled WGS sequence"/>
</dbReference>
<dbReference type="InterPro" id="IPR005320">
    <property type="entry name" value="Peptidase_S51"/>
</dbReference>
<evidence type="ECO:0000256" key="3">
    <source>
        <dbReference type="ARBA" id="ARBA00022801"/>
    </source>
</evidence>
<keyword evidence="2" id="KW-0645">Protease</keyword>
<comment type="caution">
    <text evidence="5">The sequence shown here is derived from an EMBL/GenBank/DDBJ whole genome shotgun (WGS) entry which is preliminary data.</text>
</comment>
<comment type="similarity">
    <text evidence="1">Belongs to the peptidase S51 family.</text>
</comment>
<dbReference type="RefSeq" id="WP_181473730.1">
    <property type="nucleotide sequence ID" value="NZ_JACEFG010000004.1"/>
</dbReference>
<dbReference type="AlphaFoldDB" id="A0A838CY11"/>
<sequence length="231" mass="25672">MKQLIAMGGGGFSMEPENPLLDEYILNQVAANKPKVCFIPTASGDAQSYINRFYDFFKKQNCEPSHLSLFKPETTNIRKFVLDQDIIYVGGGSTKNLLALWREWNLDSILHEAWENGVLLAGISAGAICWFEEGLTDSYGDSLQPLSCLGFVKGSCCPHYDGEEQRRPTYQKAIAAHELGSGIALDDGAAVHFIGEELEKAVCSRANAKAYRVRVQNKKVIEESLPTHYLY</sequence>
<proteinExistence type="inferred from homology"/>
<organism evidence="5 6">
    <name type="scientific">Halobacillus locisalis</name>
    <dbReference type="NCBI Taxonomy" id="220753"/>
    <lineage>
        <taxon>Bacteria</taxon>
        <taxon>Bacillati</taxon>
        <taxon>Bacillota</taxon>
        <taxon>Bacilli</taxon>
        <taxon>Bacillales</taxon>
        <taxon>Bacillaceae</taxon>
        <taxon>Halobacillus</taxon>
    </lineage>
</organism>
<dbReference type="EMBL" id="JACEFG010000004">
    <property type="protein sequence ID" value="MBA2176675.1"/>
    <property type="molecule type" value="Genomic_DNA"/>
</dbReference>
<accession>A0A838CY11</accession>
<evidence type="ECO:0000313" key="6">
    <source>
        <dbReference type="Proteomes" id="UP000571017"/>
    </source>
</evidence>
<keyword evidence="4" id="KW-0720">Serine protease</keyword>